<dbReference type="GeneID" id="56438738"/>
<dbReference type="SMART" id="SM00448">
    <property type="entry name" value="REC"/>
    <property type="match status" value="1"/>
</dbReference>
<reference evidence="3 4" key="1">
    <citation type="journal article" date="2013" name="Genome Announc.">
        <title>Complete Genome Sequence of the Porcine Strain Brachyspira pilosicoli P43/6/78(T.).</title>
        <authorList>
            <person name="Lin C."/>
            <person name="den Bakker H.C."/>
            <person name="Suzuki H."/>
            <person name="Lefebure T."/>
            <person name="Ponnala L."/>
            <person name="Sun Q."/>
            <person name="Stanhope M.J."/>
            <person name="Wiedmann M."/>
            <person name="Duhamel G.E."/>
        </authorList>
    </citation>
    <scope>NUCLEOTIDE SEQUENCE [LARGE SCALE GENOMIC DNA]</scope>
    <source>
        <strain evidence="3 4">P43/6/78</strain>
    </source>
</reference>
<gene>
    <name evidence="3" type="ORF">BPP43_02335</name>
</gene>
<dbReference type="SUPFAM" id="SSF52172">
    <property type="entry name" value="CheY-like"/>
    <property type="match status" value="1"/>
</dbReference>
<dbReference type="InterPro" id="IPR001789">
    <property type="entry name" value="Sig_transdc_resp-reg_receiver"/>
</dbReference>
<organism evidence="3 4">
    <name type="scientific">Brachyspira pilosicoli P43/6/78</name>
    <dbReference type="NCBI Taxonomy" id="1042417"/>
    <lineage>
        <taxon>Bacteria</taxon>
        <taxon>Pseudomonadati</taxon>
        <taxon>Spirochaetota</taxon>
        <taxon>Spirochaetia</taxon>
        <taxon>Brachyspirales</taxon>
        <taxon>Brachyspiraceae</taxon>
        <taxon>Brachyspira</taxon>
    </lineage>
</organism>
<dbReference type="Gene3D" id="3.40.50.2300">
    <property type="match status" value="1"/>
</dbReference>
<evidence type="ECO:0000313" key="3">
    <source>
        <dbReference type="EMBL" id="AGA65789.1"/>
    </source>
</evidence>
<proteinExistence type="predicted"/>
<evidence type="ECO:0000313" key="4">
    <source>
        <dbReference type="Proteomes" id="UP000010793"/>
    </source>
</evidence>
<dbReference type="InterPro" id="IPR052048">
    <property type="entry name" value="ST_Response_Regulator"/>
</dbReference>
<name>A0A3B6VT13_BRAPL</name>
<dbReference type="Proteomes" id="UP000010793">
    <property type="component" value="Chromosome"/>
</dbReference>
<keyword evidence="1" id="KW-0597">Phosphoprotein</keyword>
<dbReference type="PROSITE" id="PS50110">
    <property type="entry name" value="RESPONSE_REGULATORY"/>
    <property type="match status" value="1"/>
</dbReference>
<dbReference type="KEGG" id="bpip:BPP43_02335"/>
<feature type="domain" description="Response regulatory" evidence="2">
    <location>
        <begin position="17"/>
        <end position="134"/>
    </location>
</feature>
<feature type="modified residue" description="4-aspartylphosphate" evidence="1">
    <location>
        <position position="69"/>
    </location>
</feature>
<dbReference type="PANTHER" id="PTHR43228">
    <property type="entry name" value="TWO-COMPONENT RESPONSE REGULATOR"/>
    <property type="match status" value="1"/>
</dbReference>
<protein>
    <submittedName>
        <fullName evidence="3">Chemotaxis response regulator CheY</fullName>
    </submittedName>
</protein>
<evidence type="ECO:0000259" key="2">
    <source>
        <dbReference type="PROSITE" id="PS50110"/>
    </source>
</evidence>
<dbReference type="EMBL" id="CP002873">
    <property type="protein sequence ID" value="AGA65789.1"/>
    <property type="molecule type" value="Genomic_DNA"/>
</dbReference>
<keyword evidence="4" id="KW-1185">Reference proteome</keyword>
<dbReference type="RefSeq" id="WP_013243113.1">
    <property type="nucleotide sequence ID" value="NC_019908.1"/>
</dbReference>
<dbReference type="GO" id="GO:0000160">
    <property type="term" value="P:phosphorelay signal transduction system"/>
    <property type="evidence" value="ECO:0007669"/>
    <property type="project" value="InterPro"/>
</dbReference>
<sequence length="140" mass="16090">MPSTPLGFNSKNGKQYKVMIVDDSSIIRIAEKKILLSEDFNVVMEADNAMAALKYLREIPDKPDIIMLDFEMPQMNGIDLLKRIRALNYEGKIVVVTSHTNKDTFMEFVNLKVDTYIAKPIQRQIIIAHLARILGRFDYL</sequence>
<accession>A0A3B6VT13</accession>
<dbReference type="PANTHER" id="PTHR43228:SF1">
    <property type="entry name" value="TWO-COMPONENT RESPONSE REGULATOR ARR22"/>
    <property type="match status" value="1"/>
</dbReference>
<dbReference type="InterPro" id="IPR011006">
    <property type="entry name" value="CheY-like_superfamily"/>
</dbReference>
<dbReference type="Pfam" id="PF00072">
    <property type="entry name" value="Response_reg"/>
    <property type="match status" value="1"/>
</dbReference>
<dbReference type="AlphaFoldDB" id="A0A3B6VT13"/>
<evidence type="ECO:0000256" key="1">
    <source>
        <dbReference type="PROSITE-ProRule" id="PRU00169"/>
    </source>
</evidence>